<protein>
    <submittedName>
        <fullName evidence="1">Uncharacterized protein</fullName>
    </submittedName>
</protein>
<gene>
    <name evidence="1" type="ORF">OUZ56_000296</name>
</gene>
<proteinExistence type="predicted"/>
<accession>A0ABQ9ZZ91</accession>
<comment type="caution">
    <text evidence="1">The sequence shown here is derived from an EMBL/GenBank/DDBJ whole genome shotgun (WGS) entry which is preliminary data.</text>
</comment>
<reference evidence="1 2" key="1">
    <citation type="journal article" date="2023" name="Nucleic Acids Res.">
        <title>The hologenome of Daphnia magna reveals possible DNA methylation and microbiome-mediated evolution of the host genome.</title>
        <authorList>
            <person name="Chaturvedi A."/>
            <person name="Li X."/>
            <person name="Dhandapani V."/>
            <person name="Marshall H."/>
            <person name="Kissane S."/>
            <person name="Cuenca-Cambronero M."/>
            <person name="Asole G."/>
            <person name="Calvet F."/>
            <person name="Ruiz-Romero M."/>
            <person name="Marangio P."/>
            <person name="Guigo R."/>
            <person name="Rago D."/>
            <person name="Mirbahai L."/>
            <person name="Eastwood N."/>
            <person name="Colbourne J.K."/>
            <person name="Zhou J."/>
            <person name="Mallon E."/>
            <person name="Orsini L."/>
        </authorList>
    </citation>
    <scope>NUCLEOTIDE SEQUENCE [LARGE SCALE GENOMIC DNA]</scope>
    <source>
        <strain evidence="1">LRV0_1</strain>
    </source>
</reference>
<name>A0ABQ9ZZ91_9CRUS</name>
<evidence type="ECO:0000313" key="2">
    <source>
        <dbReference type="Proteomes" id="UP001234178"/>
    </source>
</evidence>
<organism evidence="1 2">
    <name type="scientific">Daphnia magna</name>
    <dbReference type="NCBI Taxonomy" id="35525"/>
    <lineage>
        <taxon>Eukaryota</taxon>
        <taxon>Metazoa</taxon>
        <taxon>Ecdysozoa</taxon>
        <taxon>Arthropoda</taxon>
        <taxon>Crustacea</taxon>
        <taxon>Branchiopoda</taxon>
        <taxon>Diplostraca</taxon>
        <taxon>Cladocera</taxon>
        <taxon>Anomopoda</taxon>
        <taxon>Daphniidae</taxon>
        <taxon>Daphnia</taxon>
    </lineage>
</organism>
<keyword evidence="2" id="KW-1185">Reference proteome</keyword>
<dbReference type="EMBL" id="JAOYFB010000036">
    <property type="protein sequence ID" value="KAK4018229.1"/>
    <property type="molecule type" value="Genomic_DNA"/>
</dbReference>
<evidence type="ECO:0000313" key="1">
    <source>
        <dbReference type="EMBL" id="KAK4018229.1"/>
    </source>
</evidence>
<dbReference type="Proteomes" id="UP001234178">
    <property type="component" value="Unassembled WGS sequence"/>
</dbReference>
<sequence length="146" mass="16392">MAFAALGKVKVTIPALLSITGDAGYSQTAEEEEQEGARVLLDHKSTQPSKLTKDVEGLENPHHPRAIRMPKALFACVYVPLNVLCRRVSRADSSSNRRDGTTENLRIYFFRLSQDEPSSADEEKKKRKRKIQIQPVETLNQLSVDL</sequence>